<feature type="transmembrane region" description="Helical" evidence="7">
    <location>
        <begin position="123"/>
        <end position="144"/>
    </location>
</feature>
<protein>
    <submittedName>
        <fullName evidence="9">Putative membrane protein YeiH</fullName>
    </submittedName>
</protein>
<evidence type="ECO:0000256" key="3">
    <source>
        <dbReference type="ARBA" id="ARBA00022475"/>
    </source>
</evidence>
<dbReference type="AlphaFoldDB" id="A0A7W6GGL4"/>
<evidence type="ECO:0000256" key="6">
    <source>
        <dbReference type="ARBA" id="ARBA00023136"/>
    </source>
</evidence>
<sequence length="210" mass="22251">MVGMDTAHLLVRVLDLVGAFVFAISGAMLGSRQGMDLFGVLVLAFVTAVFGGIVRDLLIGAIPPAAIASWHYLAVAMAAGLLTFWFHERLDRLRHPVLFFDAVGLGIFAVVGTQKALDAALNWPMAAVLGMISGVGGGMIRDVLAARTPVVLRSDIYAVAALAAGLVVVAGFYLELPESLVTLAGAATCVFLRMTAIYWNWRLPSVKPPE</sequence>
<evidence type="ECO:0000313" key="9">
    <source>
        <dbReference type="EMBL" id="MBB3974238.1"/>
    </source>
</evidence>
<dbReference type="InterPro" id="IPR005115">
    <property type="entry name" value="Gly_transporter"/>
</dbReference>
<gene>
    <name evidence="9" type="ORF">GGR24_002919</name>
</gene>
<feature type="domain" description="Glycine transporter" evidence="8">
    <location>
        <begin position="13"/>
        <end position="87"/>
    </location>
</feature>
<reference evidence="9 10" key="1">
    <citation type="submission" date="2020-08" db="EMBL/GenBank/DDBJ databases">
        <title>Genomic Encyclopedia of Type Strains, Phase IV (KMG-IV): sequencing the most valuable type-strain genomes for metagenomic binning, comparative biology and taxonomic classification.</title>
        <authorList>
            <person name="Goeker M."/>
        </authorList>
    </citation>
    <scope>NUCLEOTIDE SEQUENCE [LARGE SCALE GENOMIC DNA]</scope>
    <source>
        <strain evidence="9 10">DSM 25481</strain>
    </source>
</reference>
<feature type="domain" description="Glycine transporter" evidence="8">
    <location>
        <begin position="99"/>
        <end position="170"/>
    </location>
</feature>
<keyword evidence="5 7" id="KW-1133">Transmembrane helix</keyword>
<feature type="transmembrane region" description="Helical" evidence="7">
    <location>
        <begin position="67"/>
        <end position="86"/>
    </location>
</feature>
<dbReference type="GO" id="GO:0005886">
    <property type="term" value="C:plasma membrane"/>
    <property type="evidence" value="ECO:0007669"/>
    <property type="project" value="UniProtKB-SubCell"/>
</dbReference>
<evidence type="ECO:0000256" key="1">
    <source>
        <dbReference type="ARBA" id="ARBA00004651"/>
    </source>
</evidence>
<organism evidence="9 10">
    <name type="scientific">Hansschlegelia beijingensis</name>
    <dbReference type="NCBI Taxonomy" id="1133344"/>
    <lineage>
        <taxon>Bacteria</taxon>
        <taxon>Pseudomonadati</taxon>
        <taxon>Pseudomonadota</taxon>
        <taxon>Alphaproteobacteria</taxon>
        <taxon>Hyphomicrobiales</taxon>
        <taxon>Methylopilaceae</taxon>
        <taxon>Hansschlegelia</taxon>
    </lineage>
</organism>
<feature type="transmembrane region" description="Helical" evidence="7">
    <location>
        <begin position="6"/>
        <end position="30"/>
    </location>
</feature>
<comment type="subcellular location">
    <subcellularLocation>
        <location evidence="1">Cell membrane</location>
        <topology evidence="1">Multi-pass membrane protein</topology>
    </subcellularLocation>
</comment>
<comment type="caution">
    <text evidence="9">The sequence shown here is derived from an EMBL/GenBank/DDBJ whole genome shotgun (WGS) entry which is preliminary data.</text>
</comment>
<dbReference type="PANTHER" id="PTHR30506:SF3">
    <property type="entry name" value="UPF0126 INNER MEMBRANE PROTEIN YADS-RELATED"/>
    <property type="match status" value="1"/>
</dbReference>
<dbReference type="EMBL" id="JACIDR010000005">
    <property type="protein sequence ID" value="MBB3974238.1"/>
    <property type="molecule type" value="Genomic_DNA"/>
</dbReference>
<dbReference type="PANTHER" id="PTHR30506">
    <property type="entry name" value="INNER MEMBRANE PROTEIN"/>
    <property type="match status" value="1"/>
</dbReference>
<dbReference type="Pfam" id="PF03458">
    <property type="entry name" value="Gly_transporter"/>
    <property type="match status" value="2"/>
</dbReference>
<dbReference type="Proteomes" id="UP000528964">
    <property type="component" value="Unassembled WGS sequence"/>
</dbReference>
<feature type="transmembrane region" description="Helical" evidence="7">
    <location>
        <begin position="180"/>
        <end position="201"/>
    </location>
</feature>
<proteinExistence type="inferred from homology"/>
<feature type="transmembrane region" description="Helical" evidence="7">
    <location>
        <begin position="156"/>
        <end position="174"/>
    </location>
</feature>
<name>A0A7W6GGL4_9HYPH</name>
<feature type="transmembrane region" description="Helical" evidence="7">
    <location>
        <begin position="37"/>
        <end position="55"/>
    </location>
</feature>
<evidence type="ECO:0000259" key="8">
    <source>
        <dbReference type="Pfam" id="PF03458"/>
    </source>
</evidence>
<keyword evidence="10" id="KW-1185">Reference proteome</keyword>
<keyword evidence="6 7" id="KW-0472">Membrane</keyword>
<evidence type="ECO:0000256" key="2">
    <source>
        <dbReference type="ARBA" id="ARBA00008193"/>
    </source>
</evidence>
<comment type="similarity">
    <text evidence="2">Belongs to the UPF0126 family.</text>
</comment>
<evidence type="ECO:0000256" key="4">
    <source>
        <dbReference type="ARBA" id="ARBA00022692"/>
    </source>
</evidence>
<keyword evidence="3" id="KW-1003">Cell membrane</keyword>
<evidence type="ECO:0000256" key="7">
    <source>
        <dbReference type="SAM" id="Phobius"/>
    </source>
</evidence>
<evidence type="ECO:0000313" key="10">
    <source>
        <dbReference type="Proteomes" id="UP000528964"/>
    </source>
</evidence>
<evidence type="ECO:0000256" key="5">
    <source>
        <dbReference type="ARBA" id="ARBA00022989"/>
    </source>
</evidence>
<feature type="transmembrane region" description="Helical" evidence="7">
    <location>
        <begin position="98"/>
        <end position="117"/>
    </location>
</feature>
<keyword evidence="4 7" id="KW-0812">Transmembrane</keyword>
<accession>A0A7W6GGL4</accession>